<dbReference type="eggNOG" id="COG2208">
    <property type="taxonomic scope" value="Bacteria"/>
</dbReference>
<dbReference type="InterPro" id="IPR052016">
    <property type="entry name" value="Bact_Sigma-Reg"/>
</dbReference>
<dbReference type="GO" id="GO:0016791">
    <property type="term" value="F:phosphatase activity"/>
    <property type="evidence" value="ECO:0007669"/>
    <property type="project" value="TreeGrafter"/>
</dbReference>
<evidence type="ECO:0000259" key="2">
    <source>
        <dbReference type="SMART" id="SM00331"/>
    </source>
</evidence>
<accession>U5W3C1</accession>
<dbReference type="EMBL" id="CP006272">
    <property type="protein sequence ID" value="AGZ42495.1"/>
    <property type="molecule type" value="Genomic_DNA"/>
</dbReference>
<protein>
    <submittedName>
        <fullName evidence="3">Stage II sporulation protein E (SpoIIE)</fullName>
    </submittedName>
</protein>
<dbReference type="STRING" id="1246995.AFR_21115"/>
<dbReference type="PATRIC" id="fig|1246995.3.peg.4280"/>
<dbReference type="Gene3D" id="3.60.40.10">
    <property type="entry name" value="PPM-type phosphatase domain"/>
    <property type="match status" value="1"/>
</dbReference>
<reference evidence="3 4" key="1">
    <citation type="journal article" date="2014" name="J. Biotechnol.">
        <title>Complete genome sequence of the actinobacterium Actinoplanes friuliensis HAG 010964, producer of the lipopeptide antibiotic friulimycin.</title>
        <authorList>
            <person name="Ruckert C."/>
            <person name="Szczepanowski R."/>
            <person name="Albersmeier A."/>
            <person name="Goesmann A."/>
            <person name="Fischer N."/>
            <person name="Steinkamper A."/>
            <person name="Puhler A."/>
            <person name="Biener R."/>
            <person name="Schwartz D."/>
            <person name="Kalinowski J."/>
        </authorList>
    </citation>
    <scope>NUCLEOTIDE SEQUENCE [LARGE SCALE GENOMIC DNA]</scope>
    <source>
        <strain evidence="3 4">DSM 7358</strain>
    </source>
</reference>
<dbReference type="Gene3D" id="3.30.450.20">
    <property type="entry name" value="PAS domain"/>
    <property type="match status" value="1"/>
</dbReference>
<dbReference type="Pfam" id="PF07228">
    <property type="entry name" value="SpoIIE"/>
    <property type="match status" value="1"/>
</dbReference>
<proteinExistence type="predicted"/>
<feature type="domain" description="PPM-type phosphatase" evidence="2">
    <location>
        <begin position="312"/>
        <end position="526"/>
    </location>
</feature>
<dbReference type="HOGENOM" id="CLU_000445_43_8_11"/>
<dbReference type="RefSeq" id="WP_023362867.1">
    <property type="nucleotide sequence ID" value="NC_022657.1"/>
</dbReference>
<dbReference type="PANTHER" id="PTHR43156">
    <property type="entry name" value="STAGE II SPORULATION PROTEIN E-RELATED"/>
    <property type="match status" value="1"/>
</dbReference>
<dbReference type="PANTHER" id="PTHR43156:SF2">
    <property type="entry name" value="STAGE II SPORULATION PROTEIN E"/>
    <property type="match status" value="1"/>
</dbReference>
<dbReference type="SUPFAM" id="SSF81606">
    <property type="entry name" value="PP2C-like"/>
    <property type="match status" value="1"/>
</dbReference>
<dbReference type="KEGG" id="afs:AFR_21115"/>
<dbReference type="AlphaFoldDB" id="U5W3C1"/>
<organism evidence="3 4">
    <name type="scientific">Actinoplanes friuliensis DSM 7358</name>
    <dbReference type="NCBI Taxonomy" id="1246995"/>
    <lineage>
        <taxon>Bacteria</taxon>
        <taxon>Bacillati</taxon>
        <taxon>Actinomycetota</taxon>
        <taxon>Actinomycetes</taxon>
        <taxon>Micromonosporales</taxon>
        <taxon>Micromonosporaceae</taxon>
        <taxon>Actinoplanes</taxon>
    </lineage>
</organism>
<evidence type="ECO:0000313" key="3">
    <source>
        <dbReference type="EMBL" id="AGZ42495.1"/>
    </source>
</evidence>
<dbReference type="Proteomes" id="UP000017746">
    <property type="component" value="Chromosome"/>
</dbReference>
<dbReference type="SMART" id="SM00331">
    <property type="entry name" value="PP2C_SIG"/>
    <property type="match status" value="1"/>
</dbReference>
<sequence length="528" mass="56962">MSDPFEAAGTLRDAYRSIDWTATSLGPVESWGPELLAALDLTLHTRAPVTLFWGADYTMLYNEAYVPMIGDKHPAALGSTTTEVFAEIWDTIGPMLDSVFAGRGATWVEDLRLLMNRSGFLEETYFTFSYSAVHATTGRIAGVIDIAAETTAQVLGRRRLALLARLNDKLADAEDVRQLLDRALPVLRSATEDLPGVDILLPEMQAPTVAWPAELDRDVVVETTPEGRVARIRLTGAARARSDAMLVSRISPYLAVDDAYLDFFRLLGAALAQGMNRARTRQAERRAAAMERELSEALQRSLLPAPDQPAHIEVAVRYQPAAEGVQIGGDWYDSFTLPDGSLTLVVGDVTGHDREAAVGMSQLRNLLRGISYAVGKPPAEVLGVLGEAMNGFGVDVFATALLAQVEPDTGRTRTLRWSNAGHPPPVFVSPDGSVHLLDTHPETLLGTRGRSIRTNHTVELPPGAAVVLYTDGLIERRGSSLDEGLSELVAALADAGGLTAEQLCDRLLDRFAGAAEDDVVLAVVRAHP</sequence>
<keyword evidence="1" id="KW-0378">Hydrolase</keyword>
<keyword evidence="4" id="KW-1185">Reference proteome</keyword>
<evidence type="ECO:0000313" key="4">
    <source>
        <dbReference type="Proteomes" id="UP000017746"/>
    </source>
</evidence>
<name>U5W3C1_9ACTN</name>
<dbReference type="InterPro" id="IPR001932">
    <property type="entry name" value="PPM-type_phosphatase-like_dom"/>
</dbReference>
<evidence type="ECO:0000256" key="1">
    <source>
        <dbReference type="ARBA" id="ARBA00022801"/>
    </source>
</evidence>
<gene>
    <name evidence="3" type="ORF">AFR_21115</name>
</gene>
<dbReference type="OrthoDB" id="118142at2"/>
<dbReference type="InterPro" id="IPR036457">
    <property type="entry name" value="PPM-type-like_dom_sf"/>
</dbReference>